<sequence>MNPISGASAADRRPPWLTRQRLRQAARAAGALLGLYAVLVGIALFGGPRIGDSFLPLPGGGPDPATPVAGLEPSRIPTSGPTIPRGSETPVPTVPPTPGRTTTLPPATTVGPVTAQPTDGRQPTSRPTTAPVPQLVEHDEPTVPPATKVPPKPTVTASDLTRPPATTTKPPATTQPPVTTNPPPPTTNPPPPPDEPEEPDEPGLVGGLLDTILDTIGL</sequence>
<comment type="caution">
    <text evidence="3">The sequence shown here is derived from an EMBL/GenBank/DDBJ whole genome shotgun (WGS) entry which is preliminary data.</text>
</comment>
<protein>
    <submittedName>
        <fullName evidence="3">Uncharacterized protein</fullName>
    </submittedName>
</protein>
<dbReference type="PRINTS" id="PR01217">
    <property type="entry name" value="PRICHEXTENSN"/>
</dbReference>
<feature type="compositionally biased region" description="Pro residues" evidence="1">
    <location>
        <begin position="142"/>
        <end position="153"/>
    </location>
</feature>
<proteinExistence type="predicted"/>
<evidence type="ECO:0000256" key="2">
    <source>
        <dbReference type="SAM" id="Phobius"/>
    </source>
</evidence>
<dbReference type="RefSeq" id="WP_132210067.1">
    <property type="nucleotide sequence ID" value="NZ_SLWN01000005.1"/>
</dbReference>
<dbReference type="EMBL" id="SLWN01000005">
    <property type="protein sequence ID" value="TCO30406.1"/>
    <property type="molecule type" value="Genomic_DNA"/>
</dbReference>
<keyword evidence="4" id="KW-1185">Reference proteome</keyword>
<dbReference type="OrthoDB" id="10018973at2"/>
<feature type="compositionally biased region" description="Low complexity" evidence="1">
    <location>
        <begin position="99"/>
        <end position="118"/>
    </location>
</feature>
<reference evidence="3 4" key="1">
    <citation type="journal article" date="2015" name="Stand. Genomic Sci.">
        <title>Genomic Encyclopedia of Bacterial and Archaeal Type Strains, Phase III: the genomes of soil and plant-associated and newly described type strains.</title>
        <authorList>
            <person name="Whitman W.B."/>
            <person name="Woyke T."/>
            <person name="Klenk H.P."/>
            <person name="Zhou Y."/>
            <person name="Lilburn T.G."/>
            <person name="Beck B.J."/>
            <person name="De Vos P."/>
            <person name="Vandamme P."/>
            <person name="Eisen J.A."/>
            <person name="Garrity G."/>
            <person name="Hugenholtz P."/>
            <person name="Kyrpides N.C."/>
        </authorList>
    </citation>
    <scope>NUCLEOTIDE SEQUENCE [LARGE SCALE GENOMIC DNA]</scope>
    <source>
        <strain evidence="3 4">VKM Ac-2572</strain>
    </source>
</reference>
<feature type="compositionally biased region" description="Polar residues" evidence="1">
    <location>
        <begin position="119"/>
        <end position="128"/>
    </location>
</feature>
<feature type="compositionally biased region" description="Low complexity" evidence="1">
    <location>
        <begin position="163"/>
        <end position="178"/>
    </location>
</feature>
<accession>A0A4V2S053</accession>
<feature type="region of interest" description="Disordered" evidence="1">
    <location>
        <begin position="56"/>
        <end position="218"/>
    </location>
</feature>
<keyword evidence="2" id="KW-0812">Transmembrane</keyword>
<name>A0A4V2S053_9ACTN</name>
<organism evidence="3 4">
    <name type="scientific">Kribbella steppae</name>
    <dbReference type="NCBI Taxonomy" id="2512223"/>
    <lineage>
        <taxon>Bacteria</taxon>
        <taxon>Bacillati</taxon>
        <taxon>Actinomycetota</taxon>
        <taxon>Actinomycetes</taxon>
        <taxon>Propionibacteriales</taxon>
        <taxon>Kribbellaceae</taxon>
        <taxon>Kribbella</taxon>
    </lineage>
</organism>
<keyword evidence="2" id="KW-1133">Transmembrane helix</keyword>
<dbReference type="Proteomes" id="UP000294508">
    <property type="component" value="Unassembled WGS sequence"/>
</dbReference>
<keyword evidence="2" id="KW-0472">Membrane</keyword>
<feature type="transmembrane region" description="Helical" evidence="2">
    <location>
        <begin position="28"/>
        <end position="47"/>
    </location>
</feature>
<gene>
    <name evidence="3" type="ORF">EV652_105400</name>
</gene>
<dbReference type="AlphaFoldDB" id="A0A4V2S053"/>
<evidence type="ECO:0000313" key="3">
    <source>
        <dbReference type="EMBL" id="TCO30406.1"/>
    </source>
</evidence>
<evidence type="ECO:0000313" key="4">
    <source>
        <dbReference type="Proteomes" id="UP000294508"/>
    </source>
</evidence>
<evidence type="ECO:0000256" key="1">
    <source>
        <dbReference type="SAM" id="MobiDB-lite"/>
    </source>
</evidence>
<feature type="compositionally biased region" description="Pro residues" evidence="1">
    <location>
        <begin position="179"/>
        <end position="193"/>
    </location>
</feature>